<dbReference type="Proteomes" id="UP001146120">
    <property type="component" value="Unassembled WGS sequence"/>
</dbReference>
<organism evidence="1 2">
    <name type="scientific">Lagenidium giganteum</name>
    <dbReference type="NCBI Taxonomy" id="4803"/>
    <lineage>
        <taxon>Eukaryota</taxon>
        <taxon>Sar</taxon>
        <taxon>Stramenopiles</taxon>
        <taxon>Oomycota</taxon>
        <taxon>Peronosporomycetes</taxon>
        <taxon>Pythiales</taxon>
        <taxon>Pythiaceae</taxon>
    </lineage>
</organism>
<dbReference type="SUPFAM" id="SSF52540">
    <property type="entry name" value="P-loop containing nucleoside triphosphate hydrolases"/>
    <property type="match status" value="1"/>
</dbReference>
<sequence>MSKSSSNVLKHLQEIDKLKFKKEIKEFQDNSILPIENFNIPNELLKWFTTGCIETLIINGLSGMGKTELIKSFLKSKNIKFLLIKNVQDLCEYNPQIHKAVIFDDIFFEKELSAEEHINIANTANSLNIKILSGSIRIMQNTLRIFTTNNVKQFLLNNYNKKAVLSKYFILNINKSLFKDDINRIKIRNKNREQEIYEHNLQVLKELGVNNN</sequence>
<name>A0AAV2YHB3_9STRA</name>
<protein>
    <submittedName>
        <fullName evidence="1">Uncharacterized protein</fullName>
    </submittedName>
</protein>
<accession>A0AAV2YHB3</accession>
<keyword evidence="2" id="KW-1185">Reference proteome</keyword>
<dbReference type="EMBL" id="DAKRPA010000311">
    <property type="protein sequence ID" value="DAZ93511.1"/>
    <property type="molecule type" value="Genomic_DNA"/>
</dbReference>
<keyword evidence="1" id="KW-0496">Mitochondrion</keyword>
<reference evidence="1" key="1">
    <citation type="submission" date="2022-11" db="EMBL/GenBank/DDBJ databases">
        <authorList>
            <person name="Morgan W.R."/>
            <person name="Tartar A."/>
        </authorList>
    </citation>
    <scope>NUCLEOTIDE SEQUENCE</scope>
    <source>
        <strain evidence="1">ARSEF 373</strain>
    </source>
</reference>
<evidence type="ECO:0000313" key="1">
    <source>
        <dbReference type="EMBL" id="DAZ93511.1"/>
    </source>
</evidence>
<comment type="caution">
    <text evidence="1">The sequence shown here is derived from an EMBL/GenBank/DDBJ whole genome shotgun (WGS) entry which is preliminary data.</text>
</comment>
<evidence type="ECO:0000313" key="2">
    <source>
        <dbReference type="Proteomes" id="UP001146120"/>
    </source>
</evidence>
<proteinExistence type="predicted"/>
<dbReference type="InterPro" id="IPR027417">
    <property type="entry name" value="P-loop_NTPase"/>
</dbReference>
<dbReference type="AlphaFoldDB" id="A0AAV2YHB3"/>
<gene>
    <name evidence="1" type="ORF">N0F65_000360</name>
</gene>
<reference evidence="1" key="2">
    <citation type="journal article" date="2023" name="Microbiol Resour">
        <title>Decontamination and Annotation of the Draft Genome Sequence of the Oomycete Lagenidium giganteum ARSEF 373.</title>
        <authorList>
            <person name="Morgan W.R."/>
            <person name="Tartar A."/>
        </authorList>
    </citation>
    <scope>NUCLEOTIDE SEQUENCE</scope>
    <source>
        <strain evidence="1">ARSEF 373</strain>
    </source>
</reference>
<geneLocation type="mitochondrion" evidence="1"/>